<dbReference type="PIRSF" id="PIRSF003128">
    <property type="entry name" value="RecN"/>
    <property type="match status" value="1"/>
</dbReference>
<evidence type="ECO:0000256" key="7">
    <source>
        <dbReference type="ARBA" id="ARBA00023204"/>
    </source>
</evidence>
<dbReference type="InterPro" id="IPR003395">
    <property type="entry name" value="RecF/RecN/SMC_N"/>
</dbReference>
<dbReference type="Gene3D" id="3.40.50.300">
    <property type="entry name" value="P-loop containing nucleotide triphosphate hydrolases"/>
    <property type="match status" value="2"/>
</dbReference>
<dbReference type="OrthoDB" id="9806954at2"/>
<dbReference type="FunFam" id="3.40.50.300:FF:000356">
    <property type="entry name" value="DNA repair protein RecN"/>
    <property type="match status" value="1"/>
</dbReference>
<dbReference type="NCBIfam" id="TIGR00634">
    <property type="entry name" value="recN"/>
    <property type="match status" value="1"/>
</dbReference>
<feature type="domain" description="RecF/RecN/SMC N-terminal" evidence="11">
    <location>
        <begin position="1"/>
        <end position="512"/>
    </location>
</feature>
<dbReference type="SUPFAM" id="SSF52540">
    <property type="entry name" value="P-loop containing nucleoside triphosphate hydrolases"/>
    <property type="match status" value="2"/>
</dbReference>
<accession>A0A3S0ADT6</accession>
<evidence type="ECO:0000256" key="2">
    <source>
        <dbReference type="ARBA" id="ARBA00009441"/>
    </source>
</evidence>
<dbReference type="AlphaFoldDB" id="A0A3S0ADT6"/>
<dbReference type="Pfam" id="PF02463">
    <property type="entry name" value="SMC_N"/>
    <property type="match status" value="1"/>
</dbReference>
<evidence type="ECO:0000256" key="6">
    <source>
        <dbReference type="ARBA" id="ARBA00022840"/>
    </source>
</evidence>
<dbReference type="EMBL" id="PXZH01000002">
    <property type="protein sequence ID" value="RST89455.1"/>
    <property type="molecule type" value="Genomic_DNA"/>
</dbReference>
<dbReference type="InterPro" id="IPR004604">
    <property type="entry name" value="DNA_recomb/repair_RecN"/>
</dbReference>
<keyword evidence="13" id="KW-1185">Reference proteome</keyword>
<gene>
    <name evidence="12" type="primary">recN</name>
    <name evidence="12" type="ORF">C7P63_06725</name>
</gene>
<protein>
    <recommendedName>
        <fullName evidence="3 9">DNA repair protein RecN</fullName>
    </recommendedName>
    <alternativeName>
        <fullName evidence="8 9">Recombination protein N</fullName>
    </alternativeName>
</protein>
<dbReference type="GO" id="GO:0009432">
    <property type="term" value="P:SOS response"/>
    <property type="evidence" value="ECO:0007669"/>
    <property type="project" value="TreeGrafter"/>
</dbReference>
<dbReference type="FunFam" id="3.40.50.300:FF:000319">
    <property type="entry name" value="DNA repair protein RecN"/>
    <property type="match status" value="1"/>
</dbReference>
<comment type="similarity">
    <text evidence="2 9">Belongs to the RecN family.</text>
</comment>
<keyword evidence="7 9" id="KW-0234">DNA repair</keyword>
<name>A0A3S0ADT6_9ENTE</name>
<reference evidence="12 13" key="1">
    <citation type="submission" date="2018-03" db="EMBL/GenBank/DDBJ databases">
        <authorList>
            <person name="Gulvik C.A."/>
        </authorList>
    </citation>
    <scope>NUCLEOTIDE SEQUENCE [LARGE SCALE GENOMIC DNA]</scope>
    <source>
        <strain evidence="12 13">JCM 31581</strain>
    </source>
</reference>
<organism evidence="12 13">
    <name type="scientific">Vagococcus humatus</name>
    <dbReference type="NCBI Taxonomy" id="1889241"/>
    <lineage>
        <taxon>Bacteria</taxon>
        <taxon>Bacillati</taxon>
        <taxon>Bacillota</taxon>
        <taxon>Bacilli</taxon>
        <taxon>Lactobacillales</taxon>
        <taxon>Enterococcaceae</taxon>
        <taxon>Vagococcus</taxon>
    </lineage>
</organism>
<dbReference type="PANTHER" id="PTHR11059:SF0">
    <property type="entry name" value="DNA REPAIR PROTEIN RECN"/>
    <property type="match status" value="1"/>
</dbReference>
<evidence type="ECO:0000256" key="9">
    <source>
        <dbReference type="PIRNR" id="PIRNR003128"/>
    </source>
</evidence>
<dbReference type="CDD" id="cd03241">
    <property type="entry name" value="ABC_RecN"/>
    <property type="match status" value="2"/>
</dbReference>
<evidence type="ECO:0000313" key="13">
    <source>
        <dbReference type="Proteomes" id="UP000277864"/>
    </source>
</evidence>
<dbReference type="NCBIfam" id="NF008121">
    <property type="entry name" value="PRK10869.1"/>
    <property type="match status" value="1"/>
</dbReference>
<evidence type="ECO:0000256" key="1">
    <source>
        <dbReference type="ARBA" id="ARBA00003618"/>
    </source>
</evidence>
<feature type="coiled-coil region" evidence="10">
    <location>
        <begin position="338"/>
        <end position="387"/>
    </location>
</feature>
<evidence type="ECO:0000256" key="3">
    <source>
        <dbReference type="ARBA" id="ARBA00021315"/>
    </source>
</evidence>
<keyword evidence="10" id="KW-0175">Coiled coil</keyword>
<dbReference type="GO" id="GO:0005524">
    <property type="term" value="F:ATP binding"/>
    <property type="evidence" value="ECO:0007669"/>
    <property type="project" value="UniProtKB-KW"/>
</dbReference>
<keyword evidence="6" id="KW-0067">ATP-binding</keyword>
<dbReference type="InterPro" id="IPR027417">
    <property type="entry name" value="P-loop_NTPase"/>
</dbReference>
<dbReference type="RefSeq" id="WP_125943389.1">
    <property type="nucleotide sequence ID" value="NZ_PXZH01000002.1"/>
</dbReference>
<dbReference type="GO" id="GO:0006310">
    <property type="term" value="P:DNA recombination"/>
    <property type="evidence" value="ECO:0007669"/>
    <property type="project" value="InterPro"/>
</dbReference>
<evidence type="ECO:0000256" key="5">
    <source>
        <dbReference type="ARBA" id="ARBA00022763"/>
    </source>
</evidence>
<keyword evidence="5 9" id="KW-0227">DNA damage</keyword>
<dbReference type="GO" id="GO:0006281">
    <property type="term" value="P:DNA repair"/>
    <property type="evidence" value="ECO:0007669"/>
    <property type="project" value="UniProtKB-KW"/>
</dbReference>
<proteinExistence type="inferred from homology"/>
<dbReference type="GO" id="GO:0043590">
    <property type="term" value="C:bacterial nucleoid"/>
    <property type="evidence" value="ECO:0007669"/>
    <property type="project" value="TreeGrafter"/>
</dbReference>
<dbReference type="PANTHER" id="PTHR11059">
    <property type="entry name" value="DNA REPAIR PROTEIN RECN"/>
    <property type="match status" value="1"/>
</dbReference>
<comment type="function">
    <text evidence="1 9">May be involved in recombinational repair of damaged DNA.</text>
</comment>
<comment type="caution">
    <text evidence="12">The sequence shown here is derived from an EMBL/GenBank/DDBJ whole genome shotgun (WGS) entry which is preliminary data.</text>
</comment>
<evidence type="ECO:0000313" key="12">
    <source>
        <dbReference type="EMBL" id="RST89455.1"/>
    </source>
</evidence>
<dbReference type="Proteomes" id="UP000277864">
    <property type="component" value="Unassembled WGS sequence"/>
</dbReference>
<sequence>MLQELSIQNFAIISSLSVSFQQGMTVLTGETGAGKSIIIDAVGLLVGGRGSVDFIREGANKCIIEGQFLLPKQTECLDLLEKLEIDTSDQMLVIHRSIDKNGKNVCRVNNSLVNIGTLKQIGVYLIDIHGQHEHQELLNPESHLNLLDTYGTLKLASLKKEYQDVYVKYVESHKKVSHLKNNEQAFAQRLDMLHYQCEEIEAAELQVGEEAALVEERHRLLNFQKIADALGKSYAALQEGELSGIDRIGVAMNEMLDIESLDLEFKAISELLQTSYYQLMEASSQISGSLENMEMDQERLEDIEGRLDLLRQLKRKYGHTEEDILAYYEKITEELAVVQSDESHLDELEQECQLLFAQAKELARKLSDKRQEVARELEKELMKQLQELYMEKTVIQVQLKAQPDKLTDSGFDKVEFFISTNLGESLKPLAKIVSGGELSRIMLGMKTIFSKKQGVTSIIFDEVDTGVSGRVAQGIANKIYRISKNSQVLCITHLPQVAAMADTQYYIAKQVEKNRTITQVSQLTKEERIQELSRMLAGEQITHLTQEHAEELLQLADAEKKKEEA</sequence>
<evidence type="ECO:0000256" key="4">
    <source>
        <dbReference type="ARBA" id="ARBA00022741"/>
    </source>
</evidence>
<keyword evidence="4" id="KW-0547">Nucleotide-binding</keyword>
<evidence type="ECO:0000256" key="8">
    <source>
        <dbReference type="ARBA" id="ARBA00033408"/>
    </source>
</evidence>
<evidence type="ECO:0000259" key="11">
    <source>
        <dbReference type="Pfam" id="PF02463"/>
    </source>
</evidence>
<evidence type="ECO:0000256" key="10">
    <source>
        <dbReference type="SAM" id="Coils"/>
    </source>
</evidence>